<evidence type="ECO:0000313" key="3">
    <source>
        <dbReference type="Proteomes" id="UP001175227"/>
    </source>
</evidence>
<comment type="caution">
    <text evidence="2">The sequence shown here is derived from an EMBL/GenBank/DDBJ whole genome shotgun (WGS) entry which is preliminary data.</text>
</comment>
<evidence type="ECO:0000313" key="2">
    <source>
        <dbReference type="EMBL" id="KAK0483870.1"/>
    </source>
</evidence>
<dbReference type="AlphaFoldDB" id="A0AA39ULM2"/>
<reference evidence="2" key="1">
    <citation type="submission" date="2023-06" db="EMBL/GenBank/DDBJ databases">
        <authorList>
            <consortium name="Lawrence Berkeley National Laboratory"/>
            <person name="Ahrendt S."/>
            <person name="Sahu N."/>
            <person name="Indic B."/>
            <person name="Wong-Bajracharya J."/>
            <person name="Merenyi Z."/>
            <person name="Ke H.-M."/>
            <person name="Monk M."/>
            <person name="Kocsube S."/>
            <person name="Drula E."/>
            <person name="Lipzen A."/>
            <person name="Balint B."/>
            <person name="Henrissat B."/>
            <person name="Andreopoulos B."/>
            <person name="Martin F.M."/>
            <person name="Harder C.B."/>
            <person name="Rigling D."/>
            <person name="Ford K.L."/>
            <person name="Foster G.D."/>
            <person name="Pangilinan J."/>
            <person name="Papanicolaou A."/>
            <person name="Barry K."/>
            <person name="LaButti K."/>
            <person name="Viragh M."/>
            <person name="Koriabine M."/>
            <person name="Yan M."/>
            <person name="Riley R."/>
            <person name="Champramary S."/>
            <person name="Plett K.L."/>
            <person name="Tsai I.J."/>
            <person name="Slot J."/>
            <person name="Sipos G."/>
            <person name="Plett J."/>
            <person name="Nagy L.G."/>
            <person name="Grigoriev I.V."/>
        </authorList>
    </citation>
    <scope>NUCLEOTIDE SEQUENCE</scope>
    <source>
        <strain evidence="2">ICMP 16352</strain>
    </source>
</reference>
<dbReference type="Proteomes" id="UP001175227">
    <property type="component" value="Unassembled WGS sequence"/>
</dbReference>
<feature type="region of interest" description="Disordered" evidence="1">
    <location>
        <begin position="498"/>
        <end position="549"/>
    </location>
</feature>
<keyword evidence="3" id="KW-1185">Reference proteome</keyword>
<protein>
    <submittedName>
        <fullName evidence="2">Uncharacterized protein</fullName>
    </submittedName>
</protein>
<proteinExistence type="predicted"/>
<feature type="compositionally biased region" description="Basic and acidic residues" evidence="1">
    <location>
        <begin position="518"/>
        <end position="534"/>
    </location>
</feature>
<name>A0AA39ULM2_9AGAR</name>
<organism evidence="2 3">
    <name type="scientific">Armillaria novae-zelandiae</name>
    <dbReference type="NCBI Taxonomy" id="153914"/>
    <lineage>
        <taxon>Eukaryota</taxon>
        <taxon>Fungi</taxon>
        <taxon>Dikarya</taxon>
        <taxon>Basidiomycota</taxon>
        <taxon>Agaricomycotina</taxon>
        <taxon>Agaricomycetes</taxon>
        <taxon>Agaricomycetidae</taxon>
        <taxon>Agaricales</taxon>
        <taxon>Marasmiineae</taxon>
        <taxon>Physalacriaceae</taxon>
        <taxon>Armillaria</taxon>
    </lineage>
</organism>
<evidence type="ECO:0000256" key="1">
    <source>
        <dbReference type="SAM" id="MobiDB-lite"/>
    </source>
</evidence>
<gene>
    <name evidence="2" type="ORF">IW261DRAFT_1396137</name>
</gene>
<accession>A0AA39ULM2</accession>
<dbReference type="EMBL" id="JAUEPR010000006">
    <property type="protein sequence ID" value="KAK0483870.1"/>
    <property type="molecule type" value="Genomic_DNA"/>
</dbReference>
<sequence>MPVSIDIVTLAPSLDMYGDPDSSSVFHCNLFVFTITHPINASSSAYSLSGHVTVSLHSPNSIFERRRTTSFLLQSLELTFEGQSEVVAPQIGYSGVRLCSITRQLAPSEPLELSNEGQEESHTPCRWNVVFNIPVPGWLPASSQYGAEDMGTSYTLYATAKFIDLDNTSPWSLSALCAPFRSREREVHAEKTIPLRRFVDSPFLDPTEVPRTTFLVNSKPTPPKNDKDRPRIPREIISKLQILASIPEYIDVDEDAVGLTLRMRAHGLEAEQCKRLQLSAFAVNVLQREKCRYRPSTEYRRRFPLPSDSEQPPNVPLRSCHRLGYLYDGFYSPPINDEASHVRTFSLLPSEENGEYQLGDHNYVFAHNVPGETPIWYTLQTSIPFVPEPDIKQDESSDLIGPASLRPTGSSPLLTFRHEVCISLMITYDLPDQSQQATETLTFAVPLRFAHVPPPPPPSARSSPPLSLPTISSAYSETALPAYSQLFYSNGDRKPDSIPLPLYTAHEHPCPSESTSANHDESCEPSDRGPKVEHVDDDDNNSSETTPLL</sequence>